<dbReference type="Pfam" id="PF13443">
    <property type="entry name" value="HTH_26"/>
    <property type="match status" value="1"/>
</dbReference>
<dbReference type="Gene3D" id="1.10.30.50">
    <property type="match status" value="1"/>
</dbReference>
<dbReference type="PROSITE" id="PS50943">
    <property type="entry name" value="HTH_CROC1"/>
    <property type="match status" value="1"/>
</dbReference>
<organism evidence="2 3">
    <name type="scientific">Mahella australiensis (strain DSM 15567 / CIP 107919 / 50-1 BON)</name>
    <dbReference type="NCBI Taxonomy" id="697281"/>
    <lineage>
        <taxon>Bacteria</taxon>
        <taxon>Bacillati</taxon>
        <taxon>Bacillota</taxon>
        <taxon>Clostridia</taxon>
        <taxon>Thermoanaerobacterales</taxon>
        <taxon>Thermoanaerobacterales Family IV. Incertae Sedis</taxon>
        <taxon>Mahella</taxon>
    </lineage>
</organism>
<dbReference type="HOGENOM" id="CLU_1223512_0_0_9"/>
<dbReference type="SMART" id="SM00530">
    <property type="entry name" value="HTH_XRE"/>
    <property type="match status" value="1"/>
</dbReference>
<dbReference type="InterPro" id="IPR003615">
    <property type="entry name" value="HNH_nuc"/>
</dbReference>
<evidence type="ECO:0000313" key="3">
    <source>
        <dbReference type="Proteomes" id="UP000008457"/>
    </source>
</evidence>
<dbReference type="AlphaFoldDB" id="F3ZZD7"/>
<reference evidence="3" key="1">
    <citation type="submission" date="2010-11" db="EMBL/GenBank/DDBJ databases">
        <title>The complete genome of Mahella australiensis DSM 15567.</title>
        <authorList>
            <consortium name="US DOE Joint Genome Institute (JGI-PGF)"/>
            <person name="Lucas S."/>
            <person name="Copeland A."/>
            <person name="Lapidus A."/>
            <person name="Bruce D."/>
            <person name="Goodwin L."/>
            <person name="Pitluck S."/>
            <person name="Kyrpides N."/>
            <person name="Mavromatis K."/>
            <person name="Pagani I."/>
            <person name="Ivanova N."/>
            <person name="Teshima H."/>
            <person name="Brettin T."/>
            <person name="Detter J.C."/>
            <person name="Han C."/>
            <person name="Tapia R."/>
            <person name="Land M."/>
            <person name="Hauser L."/>
            <person name="Markowitz V."/>
            <person name="Cheng J.-F."/>
            <person name="Hugenholtz P."/>
            <person name="Woyke T."/>
            <person name="Wu D."/>
            <person name="Spring S."/>
            <person name="Pukall R."/>
            <person name="Steenblock K."/>
            <person name="Schneider S."/>
            <person name="Klenk H.-P."/>
            <person name="Eisen J.A."/>
        </authorList>
    </citation>
    <scope>NUCLEOTIDE SEQUENCE [LARGE SCALE GENOMIC DNA]</scope>
    <source>
        <strain evidence="3">DSM 15567 / CIP 107919 / 50-1 BON</strain>
    </source>
</reference>
<dbReference type="CDD" id="cd00085">
    <property type="entry name" value="HNHc"/>
    <property type="match status" value="1"/>
</dbReference>
<protein>
    <submittedName>
        <fullName evidence="2">Helix-turn-helix domain protein</fullName>
    </submittedName>
</protein>
<dbReference type="Proteomes" id="UP000008457">
    <property type="component" value="Chromosome"/>
</dbReference>
<evidence type="ECO:0000313" key="2">
    <source>
        <dbReference type="EMBL" id="AEE95747.1"/>
    </source>
</evidence>
<dbReference type="InterPro" id="IPR001387">
    <property type="entry name" value="Cro/C1-type_HTH"/>
</dbReference>
<accession>F3ZZD7</accession>
<dbReference type="InterPro" id="IPR010982">
    <property type="entry name" value="Lambda_DNA-bd_dom_sf"/>
</dbReference>
<dbReference type="SMART" id="SM00507">
    <property type="entry name" value="HNHc"/>
    <property type="match status" value="1"/>
</dbReference>
<dbReference type="STRING" id="697281.Mahau_0543"/>
<dbReference type="RefSeq" id="WP_013780180.1">
    <property type="nucleotide sequence ID" value="NC_015520.1"/>
</dbReference>
<evidence type="ECO:0000259" key="1">
    <source>
        <dbReference type="PROSITE" id="PS50943"/>
    </source>
</evidence>
<name>F3ZZD7_MAHA5</name>
<dbReference type="SUPFAM" id="SSF47413">
    <property type="entry name" value="lambda repressor-like DNA-binding domains"/>
    <property type="match status" value="1"/>
</dbReference>
<gene>
    <name evidence="2" type="ordered locus">Mahau_0543</name>
</gene>
<dbReference type="EMBL" id="CP002360">
    <property type="protein sequence ID" value="AEE95747.1"/>
    <property type="molecule type" value="Genomic_DNA"/>
</dbReference>
<sequence length="226" mass="26281">MSFNYIDHYTMKQNRLKVLEKNNYRCAICGMEATEVHHQDHSYSNHNIDNLLPVCHKCHMQLHVQSRSNNEPKINSDAIEYLLMVRGMNKQELAQKIHMSNSAITTILKRKTTKNSTLKKIAEVLDCSIKEIVTDPSQLIDWEEKENNEEKILVESINERINQLTNDKRLTKLYKIWLEKELREFFNVKSYGLISGKNIVIAIKIINKWEPGADISKLANQANETA</sequence>
<dbReference type="Gene3D" id="1.10.260.40">
    <property type="entry name" value="lambda repressor-like DNA-binding domains"/>
    <property type="match status" value="1"/>
</dbReference>
<dbReference type="eggNOG" id="COG3655">
    <property type="taxonomic scope" value="Bacteria"/>
</dbReference>
<dbReference type="GO" id="GO:0003677">
    <property type="term" value="F:DNA binding"/>
    <property type="evidence" value="ECO:0007669"/>
    <property type="project" value="InterPro"/>
</dbReference>
<reference evidence="2 3" key="2">
    <citation type="journal article" date="2011" name="Stand. Genomic Sci.">
        <title>Complete genome sequence of Mahella australiensis type strain (50-1 BON).</title>
        <authorList>
            <person name="Sikorski J."/>
            <person name="Teshima H."/>
            <person name="Nolan M."/>
            <person name="Lucas S."/>
            <person name="Hammon N."/>
            <person name="Deshpande S."/>
            <person name="Cheng J.F."/>
            <person name="Pitluck S."/>
            <person name="Liolios K."/>
            <person name="Pagani I."/>
            <person name="Ivanova N."/>
            <person name="Huntemann M."/>
            <person name="Mavromatis K."/>
            <person name="Ovchinikova G."/>
            <person name="Pati A."/>
            <person name="Tapia R."/>
            <person name="Han C."/>
            <person name="Goodwin L."/>
            <person name="Chen A."/>
            <person name="Palaniappan K."/>
            <person name="Land M."/>
            <person name="Hauser L."/>
            <person name="Ngatchou-Djao O.D."/>
            <person name="Rohde M."/>
            <person name="Pukall R."/>
            <person name="Spring S."/>
            <person name="Abt B."/>
            <person name="Goker M."/>
            <person name="Detter J.C."/>
            <person name="Woyke T."/>
            <person name="Bristow J."/>
            <person name="Markowitz V."/>
            <person name="Hugenholtz P."/>
            <person name="Eisen J.A."/>
            <person name="Kyrpides N.C."/>
            <person name="Klenk H.P."/>
            <person name="Lapidus A."/>
        </authorList>
    </citation>
    <scope>NUCLEOTIDE SEQUENCE [LARGE SCALE GENOMIC DNA]</scope>
    <source>
        <strain evidence="3">DSM 15567 / CIP 107919 / 50-1 BON</strain>
    </source>
</reference>
<keyword evidence="3" id="KW-1185">Reference proteome</keyword>
<feature type="domain" description="HTH cro/C1-type" evidence="1">
    <location>
        <begin position="79"/>
        <end position="132"/>
    </location>
</feature>
<dbReference type="eggNOG" id="COG1403">
    <property type="taxonomic scope" value="Bacteria"/>
</dbReference>
<proteinExistence type="predicted"/>
<dbReference type="KEGG" id="mas:Mahau_0543"/>
<dbReference type="CDD" id="cd00093">
    <property type="entry name" value="HTH_XRE"/>
    <property type="match status" value="1"/>
</dbReference>